<comment type="caution">
    <text evidence="2">The sequence shown here is derived from an EMBL/GenBank/DDBJ whole genome shotgun (WGS) entry which is preliminary data.</text>
</comment>
<feature type="transmembrane region" description="Helical" evidence="1">
    <location>
        <begin position="31"/>
        <end position="50"/>
    </location>
</feature>
<reference evidence="2" key="2">
    <citation type="journal article" date="2014" name="ISME J.">
        <title>Microbial stratification in low pH oxic and suboxic macroscopic growths along an acid mine drainage.</title>
        <authorList>
            <person name="Mendez-Garcia C."/>
            <person name="Mesa V."/>
            <person name="Sprenger R.R."/>
            <person name="Richter M."/>
            <person name="Diez M.S."/>
            <person name="Solano J."/>
            <person name="Bargiela R."/>
            <person name="Golyshina O.V."/>
            <person name="Manteca A."/>
            <person name="Ramos J.L."/>
            <person name="Gallego J.R."/>
            <person name="Llorente I."/>
            <person name="Martins Dos Santos V.A."/>
            <person name="Jensen O.N."/>
            <person name="Pelaez A.I."/>
            <person name="Sanchez J."/>
            <person name="Ferrer M."/>
        </authorList>
    </citation>
    <scope>NUCLEOTIDE SEQUENCE</scope>
</reference>
<proteinExistence type="predicted"/>
<dbReference type="EMBL" id="AUZX01005571">
    <property type="protein sequence ID" value="EQD67312.1"/>
    <property type="molecule type" value="Genomic_DNA"/>
</dbReference>
<reference evidence="2" key="1">
    <citation type="submission" date="2013-08" db="EMBL/GenBank/DDBJ databases">
        <authorList>
            <person name="Mendez C."/>
            <person name="Richter M."/>
            <person name="Ferrer M."/>
            <person name="Sanchez J."/>
        </authorList>
    </citation>
    <scope>NUCLEOTIDE SEQUENCE</scope>
</reference>
<evidence type="ECO:0000256" key="1">
    <source>
        <dbReference type="SAM" id="Phobius"/>
    </source>
</evidence>
<keyword evidence="1" id="KW-0472">Membrane</keyword>
<keyword evidence="1" id="KW-1133">Transmembrane helix</keyword>
<dbReference type="AlphaFoldDB" id="T1BBR1"/>
<keyword evidence="1" id="KW-0812">Transmembrane</keyword>
<accession>T1BBR1</accession>
<feature type="non-terminal residue" evidence="2">
    <location>
        <position position="1"/>
    </location>
</feature>
<name>T1BBR1_9ZZZZ</name>
<gene>
    <name evidence="2" type="ORF">B1A_07757</name>
</gene>
<organism evidence="2">
    <name type="scientific">mine drainage metagenome</name>
    <dbReference type="NCBI Taxonomy" id="410659"/>
    <lineage>
        <taxon>unclassified sequences</taxon>
        <taxon>metagenomes</taxon>
        <taxon>ecological metagenomes</taxon>
    </lineage>
</organism>
<sequence>LLHQPVAYLTYYVWTDYNQPTNAAHVVSNDAALILVAMVLTMLVAARLVVSRTQRHAESAR</sequence>
<protein>
    <submittedName>
        <fullName evidence="2">Phosphate-transport integral membrane ABC transporter</fullName>
    </submittedName>
</protein>
<evidence type="ECO:0000313" key="2">
    <source>
        <dbReference type="EMBL" id="EQD67312.1"/>
    </source>
</evidence>